<evidence type="ECO:0000259" key="7">
    <source>
        <dbReference type="Pfam" id="PF08281"/>
    </source>
</evidence>
<name>A0A261S435_9BORD</name>
<gene>
    <name evidence="8" type="ORF">CAL29_30270</name>
</gene>
<dbReference type="InterPro" id="IPR014284">
    <property type="entry name" value="RNA_pol_sigma-70_dom"/>
</dbReference>
<evidence type="ECO:0000256" key="5">
    <source>
        <dbReference type="ARBA" id="ARBA00023163"/>
    </source>
</evidence>
<dbReference type="GO" id="GO:0006352">
    <property type="term" value="P:DNA-templated transcription initiation"/>
    <property type="evidence" value="ECO:0007669"/>
    <property type="project" value="InterPro"/>
</dbReference>
<dbReference type="InterPro" id="IPR013324">
    <property type="entry name" value="RNA_pol_sigma_r3/r4-like"/>
</dbReference>
<keyword evidence="3" id="KW-0731">Sigma factor</keyword>
<dbReference type="PANTHER" id="PTHR43133">
    <property type="entry name" value="RNA POLYMERASE ECF-TYPE SIGMA FACTO"/>
    <property type="match status" value="1"/>
</dbReference>
<dbReference type="NCBIfam" id="TIGR02937">
    <property type="entry name" value="sigma70-ECF"/>
    <property type="match status" value="1"/>
</dbReference>
<dbReference type="AlphaFoldDB" id="A0A261S435"/>
<proteinExistence type="inferred from homology"/>
<dbReference type="NCBIfam" id="NF009188">
    <property type="entry name" value="PRK12536.1"/>
    <property type="match status" value="1"/>
</dbReference>
<feature type="domain" description="RNA polymerase sigma factor 70 region 4 type 2" evidence="7">
    <location>
        <begin position="129"/>
        <end position="181"/>
    </location>
</feature>
<comment type="caution">
    <text evidence="8">The sequence shown here is derived from an EMBL/GenBank/DDBJ whole genome shotgun (WGS) entry which is preliminary data.</text>
</comment>
<keyword evidence="4" id="KW-0238">DNA-binding</keyword>
<dbReference type="GO" id="GO:0016987">
    <property type="term" value="F:sigma factor activity"/>
    <property type="evidence" value="ECO:0007669"/>
    <property type="project" value="UniProtKB-KW"/>
</dbReference>
<dbReference type="Gene3D" id="1.10.10.10">
    <property type="entry name" value="Winged helix-like DNA-binding domain superfamily/Winged helix DNA-binding domain"/>
    <property type="match status" value="1"/>
</dbReference>
<dbReference type="GO" id="GO:0003677">
    <property type="term" value="F:DNA binding"/>
    <property type="evidence" value="ECO:0007669"/>
    <property type="project" value="UniProtKB-KW"/>
</dbReference>
<dbReference type="Pfam" id="PF08281">
    <property type="entry name" value="Sigma70_r4_2"/>
    <property type="match status" value="1"/>
</dbReference>
<sequence>MDRNKHHGLELVELRLKALFLAALDGDAKAYQAFLHALGQHVRAFLRRRLDRWPDDVEDVVQEVLIAVHNGRHTYAVDQPLTAWAYAIARYKMIDHLRSRSAYEKTHLPLDDQAEMFAGSDEETTHARRDIMVLLEQLPDRQRLPIVHVKLHGLSVAETVALTGLSESAVKVGIHRGLKALAKKIQGILDENRRPHLAAGE</sequence>
<dbReference type="InterPro" id="IPR039425">
    <property type="entry name" value="RNA_pol_sigma-70-like"/>
</dbReference>
<dbReference type="NCBIfam" id="NF009191">
    <property type="entry name" value="PRK12539.1"/>
    <property type="match status" value="1"/>
</dbReference>
<dbReference type="InterPro" id="IPR013325">
    <property type="entry name" value="RNA_pol_sigma_r2"/>
</dbReference>
<dbReference type="OrthoDB" id="8535698at2"/>
<dbReference type="InterPro" id="IPR007627">
    <property type="entry name" value="RNA_pol_sigma70_r2"/>
</dbReference>
<organism evidence="8 9">
    <name type="scientific">Bordetella genomosp. 10</name>
    <dbReference type="NCBI Taxonomy" id="1416804"/>
    <lineage>
        <taxon>Bacteria</taxon>
        <taxon>Pseudomonadati</taxon>
        <taxon>Pseudomonadota</taxon>
        <taxon>Betaproteobacteria</taxon>
        <taxon>Burkholderiales</taxon>
        <taxon>Alcaligenaceae</taxon>
        <taxon>Bordetella</taxon>
    </lineage>
</organism>
<dbReference type="InterPro" id="IPR013249">
    <property type="entry name" value="RNA_pol_sigma70_r4_t2"/>
</dbReference>
<keyword evidence="2" id="KW-0805">Transcription regulation</keyword>
<evidence type="ECO:0000256" key="4">
    <source>
        <dbReference type="ARBA" id="ARBA00023125"/>
    </source>
</evidence>
<evidence type="ECO:0000256" key="1">
    <source>
        <dbReference type="ARBA" id="ARBA00010641"/>
    </source>
</evidence>
<evidence type="ECO:0000256" key="2">
    <source>
        <dbReference type="ARBA" id="ARBA00023015"/>
    </source>
</evidence>
<evidence type="ECO:0000256" key="3">
    <source>
        <dbReference type="ARBA" id="ARBA00023082"/>
    </source>
</evidence>
<dbReference type="SUPFAM" id="SSF88946">
    <property type="entry name" value="Sigma2 domain of RNA polymerase sigma factors"/>
    <property type="match status" value="1"/>
</dbReference>
<accession>A0A261S435</accession>
<dbReference type="Pfam" id="PF04542">
    <property type="entry name" value="Sigma70_r2"/>
    <property type="match status" value="1"/>
</dbReference>
<dbReference type="RefSeq" id="WP_094856526.1">
    <property type="nucleotide sequence ID" value="NZ_NEVM01000005.1"/>
</dbReference>
<protein>
    <submittedName>
        <fullName evidence="8">RNA polymerase subunit sigma</fullName>
    </submittedName>
</protein>
<evidence type="ECO:0000313" key="8">
    <source>
        <dbReference type="EMBL" id="OZI32119.1"/>
    </source>
</evidence>
<feature type="domain" description="RNA polymerase sigma-70 region 2" evidence="6">
    <location>
        <begin position="37"/>
        <end position="101"/>
    </location>
</feature>
<evidence type="ECO:0000259" key="6">
    <source>
        <dbReference type="Pfam" id="PF04542"/>
    </source>
</evidence>
<reference evidence="9" key="1">
    <citation type="submission" date="2017-05" db="EMBL/GenBank/DDBJ databases">
        <title>Complete and WGS of Bordetella genogroups.</title>
        <authorList>
            <person name="Spilker T."/>
            <person name="Lipuma J."/>
        </authorList>
    </citation>
    <scope>NUCLEOTIDE SEQUENCE [LARGE SCALE GENOMIC DNA]</scope>
    <source>
        <strain evidence="9">AU16122</strain>
    </source>
</reference>
<keyword evidence="9" id="KW-1185">Reference proteome</keyword>
<evidence type="ECO:0000313" key="9">
    <source>
        <dbReference type="Proteomes" id="UP000216020"/>
    </source>
</evidence>
<dbReference type="EMBL" id="NEVM01000005">
    <property type="protein sequence ID" value="OZI32119.1"/>
    <property type="molecule type" value="Genomic_DNA"/>
</dbReference>
<keyword evidence="5" id="KW-0804">Transcription</keyword>
<dbReference type="InterPro" id="IPR036388">
    <property type="entry name" value="WH-like_DNA-bd_sf"/>
</dbReference>
<dbReference type="SUPFAM" id="SSF88659">
    <property type="entry name" value="Sigma3 and sigma4 domains of RNA polymerase sigma factors"/>
    <property type="match status" value="1"/>
</dbReference>
<dbReference type="PANTHER" id="PTHR43133:SF58">
    <property type="entry name" value="ECF RNA POLYMERASE SIGMA FACTOR SIGD"/>
    <property type="match status" value="1"/>
</dbReference>
<dbReference type="Gene3D" id="1.10.1740.10">
    <property type="match status" value="1"/>
</dbReference>
<dbReference type="Proteomes" id="UP000216020">
    <property type="component" value="Unassembled WGS sequence"/>
</dbReference>
<comment type="similarity">
    <text evidence="1">Belongs to the sigma-70 factor family. ECF subfamily.</text>
</comment>